<reference evidence="1" key="1">
    <citation type="submission" date="2015-08" db="UniProtKB">
        <authorList>
            <consortium name="WormBaseParasite"/>
        </authorList>
    </citation>
    <scope>IDENTIFICATION</scope>
</reference>
<protein>
    <submittedName>
        <fullName evidence="1">Uncharacterized protein</fullName>
    </submittedName>
</protein>
<proteinExistence type="predicted"/>
<organism evidence="1">
    <name type="scientific">Strongyloides stercoralis</name>
    <name type="common">Threadworm</name>
    <dbReference type="NCBI Taxonomy" id="6248"/>
    <lineage>
        <taxon>Eukaryota</taxon>
        <taxon>Metazoa</taxon>
        <taxon>Ecdysozoa</taxon>
        <taxon>Nematoda</taxon>
        <taxon>Chromadorea</taxon>
        <taxon>Rhabditida</taxon>
        <taxon>Tylenchina</taxon>
        <taxon>Panagrolaimomorpha</taxon>
        <taxon>Strongyloidoidea</taxon>
        <taxon>Strongyloididae</taxon>
        <taxon>Strongyloides</taxon>
    </lineage>
</organism>
<dbReference type="WBParaSite" id="SSTP_0001133900.1">
    <property type="protein sequence ID" value="SSTP_0001133900.1"/>
    <property type="gene ID" value="SSTP_0001133900"/>
</dbReference>
<dbReference type="AlphaFoldDB" id="A0A0K0EPF5"/>
<evidence type="ECO:0000313" key="1">
    <source>
        <dbReference type="WBParaSite" id="SSTP_0001133900.1"/>
    </source>
</evidence>
<name>A0A0K0EPF5_STRER</name>
<sequence>TLLWLFWRLLLYWSRIKSM</sequence>
<accession>A0A0K0EPF5</accession>